<dbReference type="InterPro" id="IPR037489">
    <property type="entry name" value="RAD52-like"/>
</dbReference>
<organism evidence="1">
    <name type="scientific">Ananas comosus var. bracteatus</name>
    <name type="common">red pineapple</name>
    <dbReference type="NCBI Taxonomy" id="296719"/>
    <lineage>
        <taxon>Eukaryota</taxon>
        <taxon>Viridiplantae</taxon>
        <taxon>Streptophyta</taxon>
        <taxon>Embryophyta</taxon>
        <taxon>Tracheophyta</taxon>
        <taxon>Spermatophyta</taxon>
        <taxon>Magnoliopsida</taxon>
        <taxon>Liliopsida</taxon>
        <taxon>Poales</taxon>
        <taxon>Bromeliaceae</taxon>
        <taxon>Bromelioideae</taxon>
        <taxon>Ananas</taxon>
    </lineage>
</organism>
<evidence type="ECO:0008006" key="2">
    <source>
        <dbReference type="Google" id="ProtNLM"/>
    </source>
</evidence>
<sequence>MEAAASAVAGSALIPTIAAAAARTEARARLLTLSSSPSPSPSLFLKSPVVRPLVAASSSEKGAGKRVARAAAAVPTSNYVVPLDKASGITRPLVEILRDLNKRVPDKIIDPHHNSIPDLEKIAVQAEILEWFQTGYHANRMLSFYAPGWCGEVGDVIFSDNGNVTVIYRVTIRGTDGEAHREATGTVSLEDGQFEDPVAAAEEAAFCKACARFGFGLYLYHEEEAP</sequence>
<name>A0A6V7QTR4_ANACO</name>
<dbReference type="PANTHER" id="PTHR34050">
    <property type="entry name" value="DNA REPAIR RAD52-LIKE PROTEIN 2, CHLOROPLASTIC"/>
    <property type="match status" value="1"/>
</dbReference>
<dbReference type="EMBL" id="CAJEUB010000021">
    <property type="protein sequence ID" value="CAD1846640.1"/>
    <property type="molecule type" value="Genomic_DNA"/>
</dbReference>
<protein>
    <recommendedName>
        <fullName evidence="2">DNA repair RAD52-like protein 2, chloroplastic</fullName>
    </recommendedName>
</protein>
<evidence type="ECO:0000313" key="1">
    <source>
        <dbReference type="EMBL" id="CAD1846640.1"/>
    </source>
</evidence>
<dbReference type="PANTHER" id="PTHR34050:SF3">
    <property type="entry name" value="DNA REPAIR RAD52-LIKE PROTEIN 2, CHLOROPLASTIC"/>
    <property type="match status" value="1"/>
</dbReference>
<gene>
    <name evidence="1" type="ORF">CB5_LOCUS29851</name>
</gene>
<dbReference type="GO" id="GO:0003677">
    <property type="term" value="F:DNA binding"/>
    <property type="evidence" value="ECO:0007669"/>
    <property type="project" value="InterPro"/>
</dbReference>
<reference evidence="1" key="1">
    <citation type="submission" date="2020-07" db="EMBL/GenBank/DDBJ databases">
        <authorList>
            <person name="Lin J."/>
        </authorList>
    </citation>
    <scope>NUCLEOTIDE SEQUENCE</scope>
</reference>
<dbReference type="GO" id="GO:0000724">
    <property type="term" value="P:double-strand break repair via homologous recombination"/>
    <property type="evidence" value="ECO:0007669"/>
    <property type="project" value="InterPro"/>
</dbReference>
<accession>A0A6V7QTR4</accession>
<dbReference type="AlphaFoldDB" id="A0A6V7QTR4"/>
<proteinExistence type="predicted"/>